<organism evidence="1 2">
    <name type="scientific">Streptomyces collinus</name>
    <dbReference type="NCBI Taxonomy" id="42684"/>
    <lineage>
        <taxon>Bacteria</taxon>
        <taxon>Bacillati</taxon>
        <taxon>Actinomycetota</taxon>
        <taxon>Actinomycetes</taxon>
        <taxon>Kitasatosporales</taxon>
        <taxon>Streptomycetaceae</taxon>
        <taxon>Streptomyces</taxon>
    </lineage>
</organism>
<evidence type="ECO:0000313" key="1">
    <source>
        <dbReference type="EMBL" id="MBB5814236.1"/>
    </source>
</evidence>
<keyword evidence="2" id="KW-1185">Reference proteome</keyword>
<reference evidence="1 2" key="1">
    <citation type="submission" date="2020-08" db="EMBL/GenBank/DDBJ databases">
        <title>Sequencing the genomes of 1000 actinobacteria strains.</title>
        <authorList>
            <person name="Klenk H.-P."/>
        </authorList>
    </citation>
    <scope>NUCLEOTIDE SEQUENCE [LARGE SCALE GENOMIC DNA]</scope>
    <source>
        <strain evidence="1 2">DSM 40129</strain>
    </source>
</reference>
<evidence type="ECO:0000313" key="2">
    <source>
        <dbReference type="Proteomes" id="UP000579531"/>
    </source>
</evidence>
<dbReference type="RefSeq" id="WP_184850602.1">
    <property type="nucleotide sequence ID" value="NZ_BAABFE010000015.1"/>
</dbReference>
<sequence length="205" mass="21812">MIFIVGAVVALALFAGFAYSYKISPFREKGEIEAGEVCSSLGPTSSAVNALTKVLPEQSSYSFNEKARLRVDVTDTTYESSCFVSGGGKQLLVVEARLMEDEPAKSWTQWVKGTAANEASTKSLTPFTAGDKAVASSRFAAIFVPCTSAGKAPGGQYNLSVSTELKQARNSSDAAVRGELIKLTRNASSYTHAKAKCDMTPKIDE</sequence>
<name>A0AA89QC29_STRCU</name>
<comment type="caution">
    <text evidence="1">The sequence shown here is derived from an EMBL/GenBank/DDBJ whole genome shotgun (WGS) entry which is preliminary data.</text>
</comment>
<dbReference type="AlphaFoldDB" id="A0AA89QC29"/>
<proteinExistence type="predicted"/>
<protein>
    <submittedName>
        <fullName evidence="1">Uncharacterized protein</fullName>
    </submittedName>
</protein>
<gene>
    <name evidence="1" type="ORF">HNR72_005264</name>
</gene>
<accession>A0AA89QC29</accession>
<dbReference type="Proteomes" id="UP000579531">
    <property type="component" value="Unassembled WGS sequence"/>
</dbReference>
<dbReference type="EMBL" id="JACHLX010000001">
    <property type="protein sequence ID" value="MBB5814236.1"/>
    <property type="molecule type" value="Genomic_DNA"/>
</dbReference>